<dbReference type="InterPro" id="IPR045599">
    <property type="entry name" value="DUF6456"/>
</dbReference>
<dbReference type="Proteomes" id="UP001623290">
    <property type="component" value="Chromosome"/>
</dbReference>
<gene>
    <name evidence="3" type="ORF">RPE78_12750</name>
</gene>
<evidence type="ECO:0000256" key="1">
    <source>
        <dbReference type="SAM" id="MobiDB-lite"/>
    </source>
</evidence>
<sequence>MHSDLRHGSVPNWLTSYAKLYLNHVEDGISIRQLARQEGCHASTILRRIRRIEERREDPLVDAALEHLRDGGACLALQDDTPPKKDDIVDFSYESRRVLQRLTEFGALLVMASNMDKAVVLRGTVRLMVVEVGLAESLALRNWIAVKHQGRVTSYEITRGGRDALRLAAASKQGSKPGAHPEDPECETTARRPSINTSESPLGILARRRDRDGKPFLGAELVAAGERLREDFELAQMGPRVTQNWDRFLTAGISGGLSVQGNLESGSEAAKLRVGAALQDLGPGLGDIVLRCCCFLEGLETTERDMGWSARSGKIVLRIALIRLHRHYEERYGGKSPLIG</sequence>
<evidence type="ECO:0000313" key="3">
    <source>
        <dbReference type="EMBL" id="WRY33536.1"/>
    </source>
</evidence>
<protein>
    <submittedName>
        <fullName evidence="3">DUF6456 domain-containing protein</fullName>
    </submittedName>
</protein>
<accession>A0ABZ1DZ83</accession>
<evidence type="ECO:0000259" key="2">
    <source>
        <dbReference type="Pfam" id="PF20057"/>
    </source>
</evidence>
<dbReference type="EMBL" id="CP135443">
    <property type="protein sequence ID" value="WRY33536.1"/>
    <property type="molecule type" value="Genomic_DNA"/>
</dbReference>
<evidence type="ECO:0000313" key="4">
    <source>
        <dbReference type="Proteomes" id="UP001623290"/>
    </source>
</evidence>
<proteinExistence type="predicted"/>
<name>A0ABZ1DZ83_9RHOB</name>
<reference evidence="3 4" key="1">
    <citation type="submission" date="2023-09" db="EMBL/GenBank/DDBJ databases">
        <title>Thioclava shenzhenensis sp. nov., a multidrug resistant bacteria-antagonizing species isolated from coastal seawater.</title>
        <authorList>
            <person name="Long M."/>
        </authorList>
    </citation>
    <scope>NUCLEOTIDE SEQUENCE [LARGE SCALE GENOMIC DNA]</scope>
    <source>
        <strain evidence="3 4">FTW29</strain>
    </source>
</reference>
<feature type="region of interest" description="Disordered" evidence="1">
    <location>
        <begin position="169"/>
        <end position="201"/>
    </location>
</feature>
<dbReference type="RefSeq" id="WP_406720764.1">
    <property type="nucleotide sequence ID" value="NZ_CP135443.1"/>
</dbReference>
<dbReference type="Pfam" id="PF20057">
    <property type="entry name" value="DUF6456"/>
    <property type="match status" value="1"/>
</dbReference>
<feature type="domain" description="DUF6456" evidence="2">
    <location>
        <begin position="195"/>
        <end position="330"/>
    </location>
</feature>
<keyword evidence="4" id="KW-1185">Reference proteome</keyword>
<organism evidence="3 4">
    <name type="scientific">Thioclava litoralis</name>
    <dbReference type="NCBI Taxonomy" id="3076557"/>
    <lineage>
        <taxon>Bacteria</taxon>
        <taxon>Pseudomonadati</taxon>
        <taxon>Pseudomonadota</taxon>
        <taxon>Alphaproteobacteria</taxon>
        <taxon>Rhodobacterales</taxon>
        <taxon>Paracoccaceae</taxon>
        <taxon>Thioclava</taxon>
    </lineage>
</organism>